<evidence type="ECO:0000256" key="10">
    <source>
        <dbReference type="SAM" id="Phobius"/>
    </source>
</evidence>
<evidence type="ECO:0000256" key="4">
    <source>
        <dbReference type="ARBA" id="ARBA00022989"/>
    </source>
</evidence>
<dbReference type="Proteomes" id="UP000694385">
    <property type="component" value="Unassembled WGS sequence"/>
</dbReference>
<dbReference type="InterPro" id="IPR003689">
    <property type="entry name" value="ZIP"/>
</dbReference>
<keyword evidence="15" id="KW-1185">Reference proteome</keyword>
<comment type="catalytic activity">
    <reaction evidence="6">
        <text>Zn(2+)(in) = Zn(2+)(out)</text>
        <dbReference type="Rhea" id="RHEA:29351"/>
        <dbReference type="ChEBI" id="CHEBI:29105"/>
    </reaction>
</comment>
<sequence length="653" mass="72637">MYFWTELSVVWVLLFFLIPIPSTETDKPSSQEYGSPVPPGQLAEVLQALSAGNYSSIGNSRGLIKALLEMAGCPRRANRVQEECKLCLEPDALLLIAGGDFEDQLGEEVVQRVCLLLLYYIIHQEEICSAKLNMSHREYAFYLQSLLSLRRDEDSHFLSQHEIEDILAFTRQYFDTPRSQCMDAEMLQRRSGILSNDGAGEKTLPQLAVTILALSLQGVCLGRSLPLPDYFTEYIFSFLNSTNTLHVAELEQLLNTLWTKSICVKEDKMHQFQRTQSNIPIHDWEHADPSAFTDRTSGDHLPVAWDQACFSARELVEIFLRNQHSTISKEDFKQLCPGIIQQLLSCSCQLPRDQQANVSPSTLEKYGYSTAAVTLLTLSSMLGTALVLFHSCEENYSLILQLFVGLAVGTLSGDALFHLIPQVLGLHRQETSEFGHFHENKGYIWKLLGLIGGIHGFFLIEKCFILLVSPNSKKGPEDSQAAEIPIDSMTSSDRKRKDISLLAVMILVGDSLHNFADGLVIGAAFSSSSESGLTTTIAILCHEVPHEMGDFAVLLSSGLSIKTAVLMNSLSALTAFVGLYIGLSVSTDPCVQDWILTVTAGMFLYLALVEMLPEMTHVQTRQPWVMFLLQNIGLVLGWLSLLLLAVYEQNIKI</sequence>
<evidence type="ECO:0000256" key="11">
    <source>
        <dbReference type="SAM" id="SignalP"/>
    </source>
</evidence>
<feature type="transmembrane region" description="Helical" evidence="10">
    <location>
        <begin position="443"/>
        <end position="468"/>
    </location>
</feature>
<evidence type="ECO:0000256" key="5">
    <source>
        <dbReference type="ARBA" id="ARBA00023136"/>
    </source>
</evidence>
<evidence type="ECO:0000313" key="15">
    <source>
        <dbReference type="Proteomes" id="UP000694385"/>
    </source>
</evidence>
<feature type="transmembrane region" description="Helical" evidence="10">
    <location>
        <begin position="624"/>
        <end position="647"/>
    </location>
</feature>
<evidence type="ECO:0000256" key="2">
    <source>
        <dbReference type="ARBA" id="ARBA00006939"/>
    </source>
</evidence>
<feature type="transmembrane region" description="Helical" evidence="10">
    <location>
        <begin position="499"/>
        <end position="525"/>
    </location>
</feature>
<dbReference type="GO" id="GO:0140410">
    <property type="term" value="F:monoatomic cation:bicarbonate symporter activity"/>
    <property type="evidence" value="ECO:0007669"/>
    <property type="project" value="TreeGrafter"/>
</dbReference>
<dbReference type="Ensembl" id="ENSJJAT00000025546.1">
    <property type="protein sequence ID" value="ENSJJAP00000019012.1"/>
    <property type="gene ID" value="ENSJJAG00000020093.1"/>
</dbReference>
<evidence type="ECO:0000256" key="3">
    <source>
        <dbReference type="ARBA" id="ARBA00022692"/>
    </source>
</evidence>
<dbReference type="InterPro" id="IPR050799">
    <property type="entry name" value="ZIP_Transporter"/>
</dbReference>
<dbReference type="Pfam" id="PF18292">
    <property type="entry name" value="ZIP4_domain"/>
    <property type="match status" value="1"/>
</dbReference>
<dbReference type="PANTHER" id="PTHR12191:SF4">
    <property type="entry name" value="ZINC TRANSPORTER ZIP12"/>
    <property type="match status" value="1"/>
</dbReference>
<reference evidence="14" key="2">
    <citation type="submission" date="2025-09" db="UniProtKB">
        <authorList>
            <consortium name="Ensembl"/>
        </authorList>
    </citation>
    <scope>IDENTIFICATION</scope>
</reference>
<dbReference type="PANTHER" id="PTHR12191">
    <property type="entry name" value="SOLUTE CARRIER FAMILY 39"/>
    <property type="match status" value="1"/>
</dbReference>
<accession>A0A8C5L5E9</accession>
<name>A0A8C5L5E9_JACJA</name>
<feature type="transmembrane region" description="Helical" evidence="10">
    <location>
        <begin position="564"/>
        <end position="582"/>
    </location>
</feature>
<feature type="transmembrane region" description="Helical" evidence="10">
    <location>
        <begin position="396"/>
        <end position="420"/>
    </location>
</feature>
<feature type="domain" description="Zinc transporter ZIP4 N-terminal" evidence="12">
    <location>
        <begin position="63"/>
        <end position="221"/>
    </location>
</feature>
<dbReference type="AlphaFoldDB" id="A0A8C5L5E9"/>
<dbReference type="Pfam" id="PF21116">
    <property type="entry name" value="EF-hand_Zip"/>
    <property type="match status" value="1"/>
</dbReference>
<dbReference type="GO" id="GO:0071578">
    <property type="term" value="P:zinc ion import across plasma membrane"/>
    <property type="evidence" value="ECO:0007669"/>
    <property type="project" value="TreeGrafter"/>
</dbReference>
<dbReference type="GO" id="GO:0005886">
    <property type="term" value="C:plasma membrane"/>
    <property type="evidence" value="ECO:0007669"/>
    <property type="project" value="TreeGrafter"/>
</dbReference>
<dbReference type="GO" id="GO:0030003">
    <property type="term" value="P:intracellular monoatomic cation homeostasis"/>
    <property type="evidence" value="ECO:0007669"/>
    <property type="project" value="TreeGrafter"/>
</dbReference>
<reference evidence="14" key="1">
    <citation type="submission" date="2025-08" db="UniProtKB">
        <authorList>
            <consortium name="Ensembl"/>
        </authorList>
    </citation>
    <scope>IDENTIFICATION</scope>
</reference>
<keyword evidence="5 10" id="KW-0472">Membrane</keyword>
<dbReference type="Pfam" id="PF02535">
    <property type="entry name" value="Zip"/>
    <property type="match status" value="1"/>
</dbReference>
<evidence type="ECO:0000256" key="8">
    <source>
        <dbReference type="ARBA" id="ARBA00042541"/>
    </source>
</evidence>
<dbReference type="InterPro" id="IPR041137">
    <property type="entry name" value="ZIP4_N"/>
</dbReference>
<keyword evidence="4 10" id="KW-1133">Transmembrane helix</keyword>
<evidence type="ECO:0000259" key="12">
    <source>
        <dbReference type="Pfam" id="PF18292"/>
    </source>
</evidence>
<dbReference type="GeneTree" id="ENSGT00940000157914"/>
<comment type="similarity">
    <text evidence="2">Belongs to the ZIP transporter (TC 2.A.5) family.</text>
</comment>
<evidence type="ECO:0000313" key="14">
    <source>
        <dbReference type="Ensembl" id="ENSJJAP00000019012.1"/>
    </source>
</evidence>
<organism evidence="14 15">
    <name type="scientific">Jaculus jaculus</name>
    <name type="common">Lesser Egyptian jerboa</name>
    <dbReference type="NCBI Taxonomy" id="51337"/>
    <lineage>
        <taxon>Eukaryota</taxon>
        <taxon>Metazoa</taxon>
        <taxon>Chordata</taxon>
        <taxon>Craniata</taxon>
        <taxon>Vertebrata</taxon>
        <taxon>Euteleostomi</taxon>
        <taxon>Mammalia</taxon>
        <taxon>Eutheria</taxon>
        <taxon>Euarchontoglires</taxon>
        <taxon>Glires</taxon>
        <taxon>Rodentia</taxon>
        <taxon>Myomorpha</taxon>
        <taxon>Dipodoidea</taxon>
        <taxon>Dipodidae</taxon>
        <taxon>Dipodinae</taxon>
        <taxon>Jaculus</taxon>
    </lineage>
</organism>
<feature type="signal peptide" evidence="11">
    <location>
        <begin position="1"/>
        <end position="25"/>
    </location>
</feature>
<protein>
    <recommendedName>
        <fullName evidence="7">Zinc transporter ZIP12</fullName>
    </recommendedName>
    <alternativeName>
        <fullName evidence="8">Solute carrier family 39 member 12</fullName>
    </alternativeName>
    <alternativeName>
        <fullName evidence="9">Zrt- and Irt-like protein 12</fullName>
    </alternativeName>
</protein>
<evidence type="ECO:0000256" key="9">
    <source>
        <dbReference type="ARBA" id="ARBA00042971"/>
    </source>
</evidence>
<feature type="chain" id="PRO_5034168000" description="Zinc transporter ZIP12" evidence="11">
    <location>
        <begin position="26"/>
        <end position="653"/>
    </location>
</feature>
<evidence type="ECO:0000256" key="1">
    <source>
        <dbReference type="ARBA" id="ARBA00004141"/>
    </source>
</evidence>
<dbReference type="GO" id="GO:0005385">
    <property type="term" value="F:zinc ion transmembrane transporter activity"/>
    <property type="evidence" value="ECO:0007669"/>
    <property type="project" value="TreeGrafter"/>
</dbReference>
<evidence type="ECO:0000259" key="13">
    <source>
        <dbReference type="Pfam" id="PF21116"/>
    </source>
</evidence>
<keyword evidence="3 10" id="KW-0812">Transmembrane</keyword>
<evidence type="ECO:0000256" key="6">
    <source>
        <dbReference type="ARBA" id="ARBA00034634"/>
    </source>
</evidence>
<keyword evidence="11" id="KW-0732">Signal</keyword>
<feature type="transmembrane region" description="Helical" evidence="10">
    <location>
        <begin position="594"/>
        <end position="612"/>
    </location>
</feature>
<proteinExistence type="inferred from homology"/>
<gene>
    <name evidence="14" type="primary">Slc39a12</name>
</gene>
<feature type="domain" description="Zinc transporter ZIP4/12 EF-hand" evidence="13">
    <location>
        <begin position="228"/>
        <end position="345"/>
    </location>
</feature>
<dbReference type="InterPro" id="IPR049406">
    <property type="entry name" value="ZIP4_12_EF-hand"/>
</dbReference>
<feature type="transmembrane region" description="Helical" evidence="10">
    <location>
        <begin position="366"/>
        <end position="389"/>
    </location>
</feature>
<comment type="subcellular location">
    <subcellularLocation>
        <location evidence="1">Membrane</location>
        <topology evidence="1">Multi-pass membrane protein</topology>
    </subcellularLocation>
</comment>
<evidence type="ECO:0000256" key="7">
    <source>
        <dbReference type="ARBA" id="ARBA00040591"/>
    </source>
</evidence>